<dbReference type="Proteomes" id="UP000053660">
    <property type="component" value="Unassembled WGS sequence"/>
</dbReference>
<dbReference type="PANTHER" id="PTHR31967:SF12">
    <property type="entry name" value="NUCLEOTIDE-DIPHOSPHO-SUGAR TRANSFERASE DOMAIN-CONTAINING PROTEIN"/>
    <property type="match status" value="1"/>
</dbReference>
<dbReference type="PANTHER" id="PTHR31967">
    <property type="entry name" value="GROUNDHOG (HEDGEHOG-LIKE FAMILY)-RELATED"/>
    <property type="match status" value="1"/>
</dbReference>
<gene>
    <name evidence="2" type="ORF">OESDEN_21693</name>
</gene>
<dbReference type="InterPro" id="IPR005069">
    <property type="entry name" value="Nucl-diP-sugar_transferase"/>
</dbReference>
<evidence type="ECO:0000313" key="3">
    <source>
        <dbReference type="Proteomes" id="UP000053660"/>
    </source>
</evidence>
<reference evidence="2 3" key="1">
    <citation type="submission" date="2014-03" db="EMBL/GenBank/DDBJ databases">
        <title>Draft genome of the hookworm Oesophagostomum dentatum.</title>
        <authorList>
            <person name="Mitreva M."/>
        </authorList>
    </citation>
    <scope>NUCLEOTIDE SEQUENCE [LARGE SCALE GENOMIC DNA]</scope>
    <source>
        <strain evidence="2 3">OD-Hann</strain>
    </source>
</reference>
<name>A0A0B1S188_OESDE</name>
<accession>A0A0B1S188</accession>
<dbReference type="OrthoDB" id="1712432at2759"/>
<dbReference type="Pfam" id="PF03407">
    <property type="entry name" value="Nucleotid_trans"/>
    <property type="match status" value="1"/>
</dbReference>
<dbReference type="AlphaFoldDB" id="A0A0B1S188"/>
<feature type="domain" description="Nucleotide-diphospho-sugar transferase" evidence="1">
    <location>
        <begin position="21"/>
        <end position="140"/>
    </location>
</feature>
<dbReference type="EMBL" id="KN609530">
    <property type="protein sequence ID" value="KHJ78684.1"/>
    <property type="molecule type" value="Genomic_DNA"/>
</dbReference>
<organism evidence="2 3">
    <name type="scientific">Oesophagostomum dentatum</name>
    <name type="common">Nodular worm</name>
    <dbReference type="NCBI Taxonomy" id="61180"/>
    <lineage>
        <taxon>Eukaryota</taxon>
        <taxon>Metazoa</taxon>
        <taxon>Ecdysozoa</taxon>
        <taxon>Nematoda</taxon>
        <taxon>Chromadorea</taxon>
        <taxon>Rhabditida</taxon>
        <taxon>Rhabditina</taxon>
        <taxon>Rhabditomorpha</taxon>
        <taxon>Strongyloidea</taxon>
        <taxon>Strongylidae</taxon>
        <taxon>Oesophagostomum</taxon>
    </lineage>
</organism>
<sequence>MVSTSKKLCNDVTKEYGENLNCMHLNLPDFEEDLDWGEQKYIDYLTLRSKLMRTLTEKSLRYVLIETDSVWFRDPVELFLNATLIDDADVVVPMKGHTYKGDMLAFSPMLVEPTNTSIVLFKEMTRRLLGNNSLYDQVRFSRGKPAFSRL</sequence>
<evidence type="ECO:0000313" key="2">
    <source>
        <dbReference type="EMBL" id="KHJ78684.1"/>
    </source>
</evidence>
<keyword evidence="3" id="KW-1185">Reference proteome</keyword>
<protein>
    <recommendedName>
        <fullName evidence="1">Nucleotide-diphospho-sugar transferase domain-containing protein</fullName>
    </recommendedName>
</protein>
<proteinExistence type="predicted"/>
<evidence type="ECO:0000259" key="1">
    <source>
        <dbReference type="Pfam" id="PF03407"/>
    </source>
</evidence>